<evidence type="ECO:0000256" key="1">
    <source>
        <dbReference type="SAM" id="MobiDB-lite"/>
    </source>
</evidence>
<feature type="compositionally biased region" description="Low complexity" evidence="1">
    <location>
        <begin position="220"/>
        <end position="232"/>
    </location>
</feature>
<proteinExistence type="predicted"/>
<accession>A0A952DU20</accession>
<protein>
    <submittedName>
        <fullName evidence="2">Uncharacterized protein</fullName>
    </submittedName>
</protein>
<evidence type="ECO:0000313" key="3">
    <source>
        <dbReference type="Proteomes" id="UP000781173"/>
    </source>
</evidence>
<dbReference type="AlphaFoldDB" id="A0A952DU20"/>
<organism evidence="2 3">
    <name type="scientific">Candidatus Dojkabacteria bacterium</name>
    <dbReference type="NCBI Taxonomy" id="2099670"/>
    <lineage>
        <taxon>Bacteria</taxon>
        <taxon>Candidatus Dojkabacteria</taxon>
    </lineage>
</organism>
<feature type="region of interest" description="Disordered" evidence="1">
    <location>
        <begin position="1"/>
        <end position="28"/>
    </location>
</feature>
<evidence type="ECO:0000313" key="2">
    <source>
        <dbReference type="EMBL" id="MBW7953299.1"/>
    </source>
</evidence>
<name>A0A952DU20_9BACT</name>
<feature type="region of interest" description="Disordered" evidence="1">
    <location>
        <begin position="207"/>
        <end position="234"/>
    </location>
</feature>
<sequence length="655" mass="71805">MGADSSPRPTLESITETRTGVTEADKQEELVNEANVQLVGIYAGGEINVPDDQVEALKPVISNQLNLGSIDAQIDNDQSIPQDRRDEKKKARKFEVLKKLFDKNLLDPASLRPDTLAYYAMNTQGIEDGELKRKILTEIGSRIQQARLIDEGNVDATNIEDAKALTELLGSILAVNNNLVELRELKSGIVEKIKEYELTIDVATSTAGSLEDADDDPTPDIDSTPADAPTPDVALDRADAVDTTTLPDQVTAPPDKTQELIDKRKAIKQYETTIRESLKAGNLTDQDLDALLDDADISDEQKSVIRTIKADREAAGLIQAVDTAQLTESSIDGLIGRVQAINNLSEADKIKHADAIAGLIKREFENSRTSLTAEQVRNLIGKLSINPTLRAEILQIVNFRDQVEEVAGDSDGAMDFDTMKANLEQSAAFKRLPTTIREAILRKLELELGTMTIKGEGGSDVKVKFREEFQAAREEYSAYGTEKALLEAKRQEFYARLRKTQRVMVPVLIAAGAGAGIAGVSGVAGLAQVNLLLAAGGFSAAIYGSKYYLENYGRITDDMRKHELEYRRLIMERAKIIETMAKERSDDDKNLLNRYKQIIEGLQTIIIDGAYPDLAADNKTQLLRHLQARFGNMANLANIFSYTDSGIAVPAQAGA</sequence>
<comment type="caution">
    <text evidence="2">The sequence shown here is derived from an EMBL/GenBank/DDBJ whole genome shotgun (WGS) entry which is preliminary data.</text>
</comment>
<reference evidence="2" key="1">
    <citation type="journal article" date="2022" name="ISME J.">
        <title>A general approach to explore prokaryotic protein glycosylation reveals the unique surface layer modulation of an anammox bacterium.</title>
        <authorList>
            <person name="Pabst M."/>
            <person name="Grouzdev D.S."/>
            <person name="Lawson C.E."/>
            <person name="Kleikamp H.B.C."/>
            <person name="de Ram C."/>
            <person name="Louwen R."/>
            <person name="Lin Y.M."/>
            <person name="Lucker S."/>
            <person name="van Loosdrecht M.C.M."/>
            <person name="Laureni M."/>
        </authorList>
    </citation>
    <scope>NUCLEOTIDE SEQUENCE</scope>
    <source>
        <strain evidence="2">BROCD043</strain>
    </source>
</reference>
<gene>
    <name evidence="2" type="ORF">H3C67_00765</name>
</gene>
<dbReference type="Proteomes" id="UP000781173">
    <property type="component" value="Unassembled WGS sequence"/>
</dbReference>
<dbReference type="EMBL" id="JACFOF010000001">
    <property type="protein sequence ID" value="MBW7953299.1"/>
    <property type="molecule type" value="Genomic_DNA"/>
</dbReference>